<dbReference type="PANTHER" id="PTHR36423:SF2">
    <property type="entry name" value="AFR070WP"/>
    <property type="match status" value="1"/>
</dbReference>
<evidence type="ECO:0000313" key="1">
    <source>
        <dbReference type="EMBL" id="SJL82449.1"/>
    </source>
</evidence>
<dbReference type="PIRSF" id="PIRSF028139">
    <property type="entry name" value="DOPA-diox_rel_Mll2280"/>
    <property type="match status" value="1"/>
</dbReference>
<proteinExistence type="predicted"/>
<organism evidence="1 2">
    <name type="scientific">Vibrio palustris</name>
    <dbReference type="NCBI Taxonomy" id="1918946"/>
    <lineage>
        <taxon>Bacteria</taxon>
        <taxon>Pseudomonadati</taxon>
        <taxon>Pseudomonadota</taxon>
        <taxon>Gammaproteobacteria</taxon>
        <taxon>Vibrionales</taxon>
        <taxon>Vibrionaceae</taxon>
        <taxon>Vibrio</taxon>
    </lineage>
</organism>
<dbReference type="InterPro" id="IPR014980">
    <property type="entry name" value="DOPA_dioxygen"/>
</dbReference>
<dbReference type="SUPFAM" id="SSF143410">
    <property type="entry name" value="DOPA-like"/>
    <property type="match status" value="1"/>
</dbReference>
<evidence type="ECO:0000313" key="2">
    <source>
        <dbReference type="Proteomes" id="UP000189475"/>
    </source>
</evidence>
<dbReference type="OrthoDB" id="572228at2"/>
<dbReference type="RefSeq" id="WP_077311742.1">
    <property type="nucleotide sequence ID" value="NZ_AP024887.1"/>
</dbReference>
<keyword evidence="1" id="KW-0223">Dioxygenase</keyword>
<sequence>MEAIKRPVNVHQAYHAHVYFNQDTLEFARDLCHKAGEQFTATIGRVHEKLVGPHTMWSCQIKFSTKVFDDIIPWLEENRNGLTIFVHGLTGDDLADHTTYAYWLGDPVAIDLSGL</sequence>
<dbReference type="InterPro" id="IPR023389">
    <property type="entry name" value="DOPA-like_sf"/>
</dbReference>
<keyword evidence="1" id="KW-0560">Oxidoreductase</keyword>
<accession>A0A1R4B0L6</accession>
<dbReference type="Proteomes" id="UP000189475">
    <property type="component" value="Unassembled WGS sequence"/>
</dbReference>
<reference evidence="1 2" key="1">
    <citation type="submission" date="2017-02" db="EMBL/GenBank/DDBJ databases">
        <authorList>
            <person name="Peterson S.W."/>
        </authorList>
    </citation>
    <scope>NUCLEOTIDE SEQUENCE [LARGE SCALE GENOMIC DNA]</scope>
    <source>
        <strain evidence="1 2">CECT 9027</strain>
    </source>
</reference>
<gene>
    <name evidence="1" type="ORF">VPAL9027_00377</name>
</gene>
<dbReference type="GO" id="GO:0051213">
    <property type="term" value="F:dioxygenase activity"/>
    <property type="evidence" value="ECO:0007669"/>
    <property type="project" value="UniProtKB-KW"/>
</dbReference>
<dbReference type="Gene3D" id="3.30.70.1240">
    <property type="entry name" value="DOPA-like domains"/>
    <property type="match status" value="1"/>
</dbReference>
<dbReference type="Pfam" id="PF08883">
    <property type="entry name" value="DOPA_dioxygen"/>
    <property type="match status" value="1"/>
</dbReference>
<dbReference type="AlphaFoldDB" id="A0A1R4B0L6"/>
<protein>
    <submittedName>
        <fullName evidence="1">Dopa 4,5-dioxygenase family</fullName>
    </submittedName>
</protein>
<name>A0A1R4B0L6_9VIBR</name>
<dbReference type="EMBL" id="FUFT01000001">
    <property type="protein sequence ID" value="SJL82449.1"/>
    <property type="molecule type" value="Genomic_DNA"/>
</dbReference>
<dbReference type="PANTHER" id="PTHR36423">
    <property type="entry name" value="AFR070WP"/>
    <property type="match status" value="1"/>
</dbReference>
<keyword evidence="2" id="KW-1185">Reference proteome</keyword>